<evidence type="ECO:0000313" key="1">
    <source>
        <dbReference type="EMBL" id="MBW0468917.1"/>
    </source>
</evidence>
<comment type="caution">
    <text evidence="1">The sequence shown here is derived from an EMBL/GenBank/DDBJ whole genome shotgun (WGS) entry which is preliminary data.</text>
</comment>
<sequence length="333" mass="39204">MQEMHGRRSWSWWKSQIIQKYSNGTWIWQKTISFENDKYSVDKDPYEWYLRQSKRCKGIDPQMNIWMRNHNLLTQIPGELEHAVKCRCNQSRTPDDIEKTLQDLRKRTNIGKYTQFKITDHYANNCPKAKKEVYAIGQVPEEESPKEDSEPDFMGDAIREQSDDDPNLKEEISVEYQEETQLEIQDIKLEWCTLLNSGQRISGQPYPKLGKQLLPTKAKRFKSESGKMTSTGTIFKEIGIPHGKGNIRLNPEFVLIEDAHIQGFLLGTDYQRTYDIDIYNSKNRHITIGTNKEKKFSLYIYQMSTHDPLEELLNEFREGRFSTRLTSKKNLVY</sequence>
<keyword evidence="2" id="KW-1185">Reference proteome</keyword>
<gene>
    <name evidence="1" type="ORF">O181_008632</name>
</gene>
<reference evidence="1" key="1">
    <citation type="submission" date="2021-03" db="EMBL/GenBank/DDBJ databases">
        <title>Draft genome sequence of rust myrtle Austropuccinia psidii MF-1, a brazilian biotype.</title>
        <authorList>
            <person name="Quecine M.C."/>
            <person name="Pachon D.M.R."/>
            <person name="Bonatelli M.L."/>
            <person name="Correr F.H."/>
            <person name="Franceschini L.M."/>
            <person name="Leite T.F."/>
            <person name="Margarido G.R.A."/>
            <person name="Almeida C.A."/>
            <person name="Ferrarezi J.A."/>
            <person name="Labate C.A."/>
        </authorList>
    </citation>
    <scope>NUCLEOTIDE SEQUENCE</scope>
    <source>
        <strain evidence="1">MF-1</strain>
    </source>
</reference>
<accession>A0A9Q3BQ48</accession>
<proteinExistence type="predicted"/>
<dbReference type="EMBL" id="AVOT02002018">
    <property type="protein sequence ID" value="MBW0468917.1"/>
    <property type="molecule type" value="Genomic_DNA"/>
</dbReference>
<dbReference type="Proteomes" id="UP000765509">
    <property type="component" value="Unassembled WGS sequence"/>
</dbReference>
<name>A0A9Q3BQ48_9BASI</name>
<dbReference type="AlphaFoldDB" id="A0A9Q3BQ48"/>
<organism evidence="1 2">
    <name type="scientific">Austropuccinia psidii MF-1</name>
    <dbReference type="NCBI Taxonomy" id="1389203"/>
    <lineage>
        <taxon>Eukaryota</taxon>
        <taxon>Fungi</taxon>
        <taxon>Dikarya</taxon>
        <taxon>Basidiomycota</taxon>
        <taxon>Pucciniomycotina</taxon>
        <taxon>Pucciniomycetes</taxon>
        <taxon>Pucciniales</taxon>
        <taxon>Sphaerophragmiaceae</taxon>
        <taxon>Austropuccinia</taxon>
    </lineage>
</organism>
<protein>
    <submittedName>
        <fullName evidence="1">Uncharacterized protein</fullName>
    </submittedName>
</protein>
<evidence type="ECO:0000313" key="2">
    <source>
        <dbReference type="Proteomes" id="UP000765509"/>
    </source>
</evidence>